<evidence type="ECO:0000256" key="12">
    <source>
        <dbReference type="SAM" id="Phobius"/>
    </source>
</evidence>
<comment type="similarity">
    <text evidence="2">Belongs to the ferric reductase (FRE) family.</text>
</comment>
<dbReference type="AlphaFoldDB" id="A0A0D0V6W6"/>
<feature type="transmembrane region" description="Helical" evidence="12">
    <location>
        <begin position="277"/>
        <end position="297"/>
    </location>
</feature>
<dbReference type="Pfam" id="PF08030">
    <property type="entry name" value="NAD_binding_6"/>
    <property type="match status" value="1"/>
</dbReference>
<keyword evidence="8" id="KW-0406">Ion transport</keyword>
<feature type="region of interest" description="Disordered" evidence="11">
    <location>
        <begin position="434"/>
        <end position="454"/>
    </location>
</feature>
<dbReference type="GO" id="GO:0000293">
    <property type="term" value="F:ferric-chelate reductase activity"/>
    <property type="evidence" value="ECO:0007669"/>
    <property type="project" value="UniProtKB-ARBA"/>
</dbReference>
<evidence type="ECO:0000256" key="8">
    <source>
        <dbReference type="ARBA" id="ARBA00023065"/>
    </source>
</evidence>
<protein>
    <submittedName>
        <fullName evidence="14">Unplaced genomic scaffold supercont1.7, whole genome shotgun sequence</fullName>
    </submittedName>
</protein>
<evidence type="ECO:0000256" key="4">
    <source>
        <dbReference type="ARBA" id="ARBA00022692"/>
    </source>
</evidence>
<keyword evidence="6 12" id="KW-1133">Transmembrane helix</keyword>
<feature type="transmembrane region" description="Helical" evidence="12">
    <location>
        <begin position="177"/>
        <end position="195"/>
    </location>
</feature>
<keyword evidence="15" id="KW-1185">Reference proteome</keyword>
<feature type="transmembrane region" description="Helical" evidence="12">
    <location>
        <begin position="37"/>
        <end position="55"/>
    </location>
</feature>
<dbReference type="Pfam" id="PF01794">
    <property type="entry name" value="Ferric_reduct"/>
    <property type="match status" value="1"/>
</dbReference>
<dbReference type="InterPro" id="IPR017927">
    <property type="entry name" value="FAD-bd_FR_type"/>
</dbReference>
<dbReference type="HOGENOM" id="CLU_017408_2_0_1"/>
<keyword evidence="3" id="KW-0813">Transport</keyword>
<dbReference type="Pfam" id="PF08022">
    <property type="entry name" value="FAD_binding_8"/>
    <property type="match status" value="1"/>
</dbReference>
<dbReference type="PANTHER" id="PTHR32361:SF9">
    <property type="entry name" value="FERRIC REDUCTASE TRANSMEMBRANE COMPONENT 3-RELATED"/>
    <property type="match status" value="1"/>
</dbReference>
<dbReference type="PRINTS" id="PR00466">
    <property type="entry name" value="GP91PHOX"/>
</dbReference>
<evidence type="ECO:0000256" key="11">
    <source>
        <dbReference type="SAM" id="MobiDB-lite"/>
    </source>
</evidence>
<dbReference type="GO" id="GO:0005886">
    <property type="term" value="C:plasma membrane"/>
    <property type="evidence" value="ECO:0007669"/>
    <property type="project" value="TreeGrafter"/>
</dbReference>
<sequence length="669" mass="73181">MSSPTESPLKRFIPIPTEYQIYDSYTEDPKWQKKFTVIWTSVLAFALLLSVPYIVHHFRIGRLYSGLAIRESLHPSQDVSNAARASAKRDHPQSKWRSTFIGRAATGVGAMVQSLTLWTLPVPNLSLLKGEVGDCCRKAYFTLSISQIVLVMAYAAAVIACFVVGANLTQNSNRPGFLALSQLPLIVLLSLKSPLPLPIFVPSLSYEHYNFLHRWTGRTLFLSATVHGAMWIHQFLVTDQHDQISASKSRRGILAYALMGMVVITSLKPIRRKCYQLFWIAHIMFFVGFFAAVSYHTPYSQPWIWACVSIYAYDLVVRMLRYRIKDATLVPVDKTLTMIHIPDCDAGWLPTQHVLLRVLSGSGIFESHPFTITNAPSTPFSASPRGIILYAKVAGDWTKKLHDLARDVKSLEVGDDLEEKESFLAANNKARLSEGGIQDADGEGGGQRMEGMDHPGKRVQVMIDGPYGGLKMDLGQYESVLLVGGGSGITFILGSIEEALRVREKGKGPAKVDVAWIVKDLCTIEALTPSLLHLYTLAQRLHLTLTYNLYLTNPPHPLPSAPSLLPVSTTLSPYRPEVAQLVRGSLPLPPTKAGGASSLEQGRQLLTDPNGGHQLQNHGEGSGHAGGLAVVACGPEGIVIEAKNAVAGLGIAERVRCGGVGFHGECYSL</sequence>
<feature type="transmembrane region" description="Helical" evidence="12">
    <location>
        <begin position="140"/>
        <end position="165"/>
    </location>
</feature>
<evidence type="ECO:0000256" key="7">
    <source>
        <dbReference type="ARBA" id="ARBA00023002"/>
    </source>
</evidence>
<accession>A0A0D0V6W6</accession>
<dbReference type="InterPro" id="IPR013121">
    <property type="entry name" value="Fe_red_NAD-bd_6"/>
</dbReference>
<dbReference type="Proteomes" id="UP000053392">
    <property type="component" value="Unassembled WGS sequence"/>
</dbReference>
<evidence type="ECO:0000256" key="9">
    <source>
        <dbReference type="ARBA" id="ARBA00023136"/>
    </source>
</evidence>
<dbReference type="InterPro" id="IPR051410">
    <property type="entry name" value="Ferric/Cupric_Reductase"/>
</dbReference>
<dbReference type="EMBL" id="KN847902">
    <property type="protein sequence ID" value="KIR40675.1"/>
    <property type="molecule type" value="Genomic_DNA"/>
</dbReference>
<evidence type="ECO:0000256" key="1">
    <source>
        <dbReference type="ARBA" id="ARBA00004141"/>
    </source>
</evidence>
<dbReference type="InterPro" id="IPR013112">
    <property type="entry name" value="FAD-bd_8"/>
</dbReference>
<keyword evidence="9 12" id="KW-0472">Membrane</keyword>
<dbReference type="GO" id="GO:0015677">
    <property type="term" value="P:copper ion import"/>
    <property type="evidence" value="ECO:0007669"/>
    <property type="project" value="TreeGrafter"/>
</dbReference>
<keyword evidence="5" id="KW-0249">Electron transport</keyword>
<reference evidence="14 15" key="1">
    <citation type="submission" date="2015-01" db="EMBL/GenBank/DDBJ databases">
        <title>The Genome Sequence of Cryptococcus gattii Ram5.</title>
        <authorList>
            <consortium name="The Broad Institute Genomics Platform"/>
            <person name="Cuomo C."/>
            <person name="Litvintseva A."/>
            <person name="Chen Y."/>
            <person name="Heitman J."/>
            <person name="Sun S."/>
            <person name="Springer D."/>
            <person name="Dromer F."/>
            <person name="Young S."/>
            <person name="Zeng Q."/>
            <person name="Gargeya S."/>
            <person name="Abouelleil A."/>
            <person name="Alvarado L."/>
            <person name="Chapman S.B."/>
            <person name="Gainer-Dewar J."/>
            <person name="Goldberg J."/>
            <person name="Griggs A."/>
            <person name="Gujja S."/>
            <person name="Hansen M."/>
            <person name="Howarth C."/>
            <person name="Imamovic A."/>
            <person name="Larimer J."/>
            <person name="Murphy C."/>
            <person name="Naylor J."/>
            <person name="Pearson M."/>
            <person name="Priest M."/>
            <person name="Roberts A."/>
            <person name="Saif S."/>
            <person name="Shea T."/>
            <person name="Sykes S."/>
            <person name="Wortman J."/>
            <person name="Nusbaum C."/>
            <person name="Birren B."/>
        </authorList>
    </citation>
    <scope>NUCLEOTIDE SEQUENCE [LARGE SCALE GENOMIC DNA]</scope>
    <source>
        <strain evidence="14 15">Ram5</strain>
    </source>
</reference>
<name>A0A0D0V6W6_9TREE</name>
<evidence type="ECO:0000256" key="3">
    <source>
        <dbReference type="ARBA" id="ARBA00022448"/>
    </source>
</evidence>
<keyword evidence="10" id="KW-0325">Glycoprotein</keyword>
<gene>
    <name evidence="14" type="ORF">I313_03331</name>
</gene>
<dbReference type="InterPro" id="IPR000778">
    <property type="entry name" value="Cyt_b245_heavy_chain"/>
</dbReference>
<evidence type="ECO:0000256" key="2">
    <source>
        <dbReference type="ARBA" id="ARBA00006278"/>
    </source>
</evidence>
<dbReference type="InterPro" id="IPR013130">
    <property type="entry name" value="Fe3_Rdtase_TM_dom"/>
</dbReference>
<keyword evidence="4 12" id="KW-0812">Transmembrane</keyword>
<dbReference type="CDD" id="cd06186">
    <property type="entry name" value="NOX_Duox_like_FAD_NADP"/>
    <property type="match status" value="1"/>
</dbReference>
<keyword evidence="7" id="KW-0560">Oxidoreductase</keyword>
<dbReference type="InterPro" id="IPR039261">
    <property type="entry name" value="FNR_nucleotide-bd"/>
</dbReference>
<evidence type="ECO:0000313" key="15">
    <source>
        <dbReference type="Proteomes" id="UP000053392"/>
    </source>
</evidence>
<evidence type="ECO:0000256" key="6">
    <source>
        <dbReference type="ARBA" id="ARBA00022989"/>
    </source>
</evidence>
<dbReference type="GO" id="GO:0006826">
    <property type="term" value="P:iron ion transport"/>
    <property type="evidence" value="ECO:0007669"/>
    <property type="project" value="TreeGrafter"/>
</dbReference>
<evidence type="ECO:0000259" key="13">
    <source>
        <dbReference type="PROSITE" id="PS51384"/>
    </source>
</evidence>
<evidence type="ECO:0000256" key="10">
    <source>
        <dbReference type="ARBA" id="ARBA00023180"/>
    </source>
</evidence>
<dbReference type="SFLD" id="SFLDG01168">
    <property type="entry name" value="Ferric_reductase_subgroup_(FRE"/>
    <property type="match status" value="1"/>
</dbReference>
<dbReference type="PANTHER" id="PTHR32361">
    <property type="entry name" value="FERRIC/CUPRIC REDUCTASE TRANSMEMBRANE COMPONENT"/>
    <property type="match status" value="1"/>
</dbReference>
<comment type="subcellular location">
    <subcellularLocation>
        <location evidence="1">Membrane</location>
        <topology evidence="1">Multi-pass membrane protein</topology>
    </subcellularLocation>
</comment>
<dbReference type="GO" id="GO:0006879">
    <property type="term" value="P:intracellular iron ion homeostasis"/>
    <property type="evidence" value="ECO:0007669"/>
    <property type="project" value="TreeGrafter"/>
</dbReference>
<feature type="domain" description="FAD-binding FR-type" evidence="13">
    <location>
        <begin position="317"/>
        <end position="473"/>
    </location>
</feature>
<dbReference type="OrthoDB" id="3944240at2759"/>
<organism evidence="14 15">
    <name type="scientific">Cryptococcus deuterogattii Ram5</name>
    <dbReference type="NCBI Taxonomy" id="1296110"/>
    <lineage>
        <taxon>Eukaryota</taxon>
        <taxon>Fungi</taxon>
        <taxon>Dikarya</taxon>
        <taxon>Basidiomycota</taxon>
        <taxon>Agaricomycotina</taxon>
        <taxon>Tremellomycetes</taxon>
        <taxon>Tremellales</taxon>
        <taxon>Cryptococcaceae</taxon>
        <taxon>Cryptococcus</taxon>
        <taxon>Cryptococcus gattii species complex</taxon>
    </lineage>
</organism>
<dbReference type="SUPFAM" id="SSF52343">
    <property type="entry name" value="Ferredoxin reductase-like, C-terminal NADP-linked domain"/>
    <property type="match status" value="1"/>
</dbReference>
<dbReference type="PROSITE" id="PS51384">
    <property type="entry name" value="FAD_FR"/>
    <property type="match status" value="1"/>
</dbReference>
<feature type="transmembrane region" description="Helical" evidence="12">
    <location>
        <begin position="253"/>
        <end position="270"/>
    </location>
</feature>
<evidence type="ECO:0000256" key="5">
    <source>
        <dbReference type="ARBA" id="ARBA00022982"/>
    </source>
</evidence>
<dbReference type="SFLD" id="SFLDS00052">
    <property type="entry name" value="Ferric_Reductase_Domain"/>
    <property type="match status" value="1"/>
</dbReference>
<evidence type="ECO:0000313" key="14">
    <source>
        <dbReference type="EMBL" id="KIR40675.1"/>
    </source>
</evidence>
<proteinExistence type="inferred from homology"/>
<dbReference type="Gene3D" id="3.40.50.80">
    <property type="entry name" value="Nucleotide-binding domain of ferredoxin-NADP reductase (FNR) module"/>
    <property type="match status" value="1"/>
</dbReference>